<organism evidence="1 2">
    <name type="scientific">Steccherinum ochraceum</name>
    <dbReference type="NCBI Taxonomy" id="92696"/>
    <lineage>
        <taxon>Eukaryota</taxon>
        <taxon>Fungi</taxon>
        <taxon>Dikarya</taxon>
        <taxon>Basidiomycota</taxon>
        <taxon>Agaricomycotina</taxon>
        <taxon>Agaricomycetes</taxon>
        <taxon>Polyporales</taxon>
        <taxon>Steccherinaceae</taxon>
        <taxon>Steccherinum</taxon>
    </lineage>
</organism>
<reference evidence="1 2" key="1">
    <citation type="submission" date="2018-11" db="EMBL/GenBank/DDBJ databases">
        <title>Genome assembly of Steccherinum ochraceum LE-BIN_3174, the white-rot fungus of the Steccherinaceae family (The Residual Polyporoid clade, Polyporales, Basidiomycota).</title>
        <authorList>
            <person name="Fedorova T.V."/>
            <person name="Glazunova O.A."/>
            <person name="Landesman E.O."/>
            <person name="Moiseenko K.V."/>
            <person name="Psurtseva N.V."/>
            <person name="Savinova O.S."/>
            <person name="Shakhova N.V."/>
            <person name="Tyazhelova T.V."/>
            <person name="Vasina D.V."/>
        </authorList>
    </citation>
    <scope>NUCLEOTIDE SEQUENCE [LARGE SCALE GENOMIC DNA]</scope>
    <source>
        <strain evidence="1 2">LE-BIN_3174</strain>
    </source>
</reference>
<proteinExistence type="predicted"/>
<protein>
    <submittedName>
        <fullName evidence="1">Uncharacterized protein</fullName>
    </submittedName>
</protein>
<evidence type="ECO:0000313" key="1">
    <source>
        <dbReference type="EMBL" id="TCD64271.1"/>
    </source>
</evidence>
<dbReference type="AlphaFoldDB" id="A0A4R0R922"/>
<dbReference type="Proteomes" id="UP000292702">
    <property type="component" value="Unassembled WGS sequence"/>
</dbReference>
<evidence type="ECO:0000313" key="2">
    <source>
        <dbReference type="Proteomes" id="UP000292702"/>
    </source>
</evidence>
<sequence length="184" mass="20500">MANAVNQQWLMGQLPLLTIQPQGIWGISYDVFTRPTEDDVPHGWQARRSETYRKLLKKLKEDGYHHHQYSDHCKMNIPAIEAFQDMIELALITPDSKLATTIKGMKMHYIDDLALLDVSQEVMLGGNVSTHLTGPAPRELVHRLVGAGQNLNPPPVPVPQGHPGLPPVNTSRTVASINPVNYVM</sequence>
<accession>A0A4R0R922</accession>
<comment type="caution">
    <text evidence="1">The sequence shown here is derived from an EMBL/GenBank/DDBJ whole genome shotgun (WGS) entry which is preliminary data.</text>
</comment>
<name>A0A4R0R922_9APHY</name>
<dbReference type="OrthoDB" id="2747613at2759"/>
<keyword evidence="2" id="KW-1185">Reference proteome</keyword>
<dbReference type="EMBL" id="RWJN01000246">
    <property type="protein sequence ID" value="TCD64271.1"/>
    <property type="molecule type" value="Genomic_DNA"/>
</dbReference>
<gene>
    <name evidence="1" type="ORF">EIP91_004310</name>
</gene>